<evidence type="ECO:0000259" key="8">
    <source>
        <dbReference type="Pfam" id="PF06738"/>
    </source>
</evidence>
<feature type="compositionally biased region" description="Basic and acidic residues" evidence="6">
    <location>
        <begin position="1"/>
        <end position="10"/>
    </location>
</feature>
<feature type="transmembrane region" description="Helical" evidence="7">
    <location>
        <begin position="485"/>
        <end position="505"/>
    </location>
</feature>
<dbReference type="GO" id="GO:0022857">
    <property type="term" value="F:transmembrane transporter activity"/>
    <property type="evidence" value="ECO:0007669"/>
    <property type="project" value="InterPro"/>
</dbReference>
<feature type="domain" description="Threonine/Serine exporter ThrE" evidence="9">
    <location>
        <begin position="441"/>
        <end position="569"/>
    </location>
</feature>
<evidence type="ECO:0000256" key="1">
    <source>
        <dbReference type="ARBA" id="ARBA00004141"/>
    </source>
</evidence>
<evidence type="ECO:0008006" key="12">
    <source>
        <dbReference type="Google" id="ProtNLM"/>
    </source>
</evidence>
<feature type="region of interest" description="Disordered" evidence="6">
    <location>
        <begin position="1"/>
        <end position="52"/>
    </location>
</feature>
<evidence type="ECO:0000256" key="2">
    <source>
        <dbReference type="ARBA" id="ARBA00022692"/>
    </source>
</evidence>
<proteinExistence type="inferred from homology"/>
<evidence type="ECO:0000259" key="9">
    <source>
        <dbReference type="Pfam" id="PF12821"/>
    </source>
</evidence>
<evidence type="ECO:0000256" key="6">
    <source>
        <dbReference type="SAM" id="MobiDB-lite"/>
    </source>
</evidence>
<gene>
    <name evidence="10" type="ORF">INT47_006344</name>
</gene>
<feature type="region of interest" description="Disordered" evidence="6">
    <location>
        <begin position="89"/>
        <end position="115"/>
    </location>
</feature>
<name>A0A8H7VE69_9FUNG</name>
<feature type="transmembrane region" description="Helical" evidence="7">
    <location>
        <begin position="359"/>
        <end position="383"/>
    </location>
</feature>
<organism evidence="10 11">
    <name type="scientific">Mucor saturninus</name>
    <dbReference type="NCBI Taxonomy" id="64648"/>
    <lineage>
        <taxon>Eukaryota</taxon>
        <taxon>Fungi</taxon>
        <taxon>Fungi incertae sedis</taxon>
        <taxon>Mucoromycota</taxon>
        <taxon>Mucoromycotina</taxon>
        <taxon>Mucoromycetes</taxon>
        <taxon>Mucorales</taxon>
        <taxon>Mucorineae</taxon>
        <taxon>Mucoraceae</taxon>
        <taxon>Mucor</taxon>
    </lineage>
</organism>
<dbReference type="InterPro" id="IPR024528">
    <property type="entry name" value="ThrE_2"/>
</dbReference>
<dbReference type="PANTHER" id="PTHR31082:SF4">
    <property type="entry name" value="PHEROMONE-REGULATED MEMBRANE PROTEIN 10"/>
    <property type="match status" value="1"/>
</dbReference>
<dbReference type="Pfam" id="PF06738">
    <property type="entry name" value="ThrE"/>
    <property type="match status" value="1"/>
</dbReference>
<evidence type="ECO:0000256" key="4">
    <source>
        <dbReference type="ARBA" id="ARBA00023136"/>
    </source>
</evidence>
<dbReference type="OrthoDB" id="413008at2759"/>
<keyword evidence="2 7" id="KW-0812">Transmembrane</keyword>
<feature type="transmembrane region" description="Helical" evidence="7">
    <location>
        <begin position="334"/>
        <end position="353"/>
    </location>
</feature>
<evidence type="ECO:0000313" key="10">
    <source>
        <dbReference type="EMBL" id="KAG2211224.1"/>
    </source>
</evidence>
<protein>
    <recommendedName>
        <fullName evidence="12">DUF1212-domain-containing protein</fullName>
    </recommendedName>
</protein>
<feature type="transmembrane region" description="Helical" evidence="7">
    <location>
        <begin position="310"/>
        <end position="327"/>
    </location>
</feature>
<feature type="compositionally biased region" description="Polar residues" evidence="6">
    <location>
        <begin position="26"/>
        <end position="40"/>
    </location>
</feature>
<feature type="transmembrane region" description="Helical" evidence="7">
    <location>
        <begin position="438"/>
        <end position="455"/>
    </location>
</feature>
<feature type="transmembrane region" description="Helical" evidence="7">
    <location>
        <begin position="549"/>
        <end position="572"/>
    </location>
</feature>
<dbReference type="InterPro" id="IPR051361">
    <property type="entry name" value="ThrE/Ser_Exporter"/>
</dbReference>
<comment type="similarity">
    <text evidence="5">Belongs to the ThrE exporter (TC 2.A.79) family.</text>
</comment>
<dbReference type="EMBL" id="JAEPRD010000009">
    <property type="protein sequence ID" value="KAG2211224.1"/>
    <property type="molecule type" value="Genomic_DNA"/>
</dbReference>
<keyword evidence="3 7" id="KW-1133">Transmembrane helix</keyword>
<evidence type="ECO:0000256" key="5">
    <source>
        <dbReference type="ARBA" id="ARBA00034125"/>
    </source>
</evidence>
<feature type="transmembrane region" description="Helical" evidence="7">
    <location>
        <begin position="462"/>
        <end position="479"/>
    </location>
</feature>
<feature type="transmembrane region" description="Helical" evidence="7">
    <location>
        <begin position="395"/>
        <end position="418"/>
    </location>
</feature>
<dbReference type="GO" id="GO:0016020">
    <property type="term" value="C:membrane"/>
    <property type="evidence" value="ECO:0007669"/>
    <property type="project" value="UniProtKB-SubCell"/>
</dbReference>
<dbReference type="Pfam" id="PF12821">
    <property type="entry name" value="ThrE_2"/>
    <property type="match status" value="1"/>
</dbReference>
<dbReference type="Proteomes" id="UP000603453">
    <property type="component" value="Unassembled WGS sequence"/>
</dbReference>
<comment type="subcellular location">
    <subcellularLocation>
        <location evidence="1">Membrane</location>
        <topology evidence="1">Multi-pass membrane protein</topology>
    </subcellularLocation>
</comment>
<sequence length="584" mass="62880">MEGNKFHDPETPPAIDLGQFVHHTSEASVSEMSEKTLSGTTPPPLRRSSHTDQALHLVDTVTRTRERRRPSRGGILSNLLKLDLFEEKQRRQKTAQTKGAQGTKTPPTKPQRPPLKSIASSKALLQTINASPSTAARNSMYFEDLHKAELGIVNDDVDMATHRLAIASEIADILQRQDLIIKMGKCLVRTGAPSHRIEAAMDQVSKRLEIDGSYAVLPGLIIVTFGDVETHTSDTHLIRCSRSLDIGKLERANMIAYGIAKGEYDLDEATEILEAIIMEPPTSSPLMTILGYVASSAFVAPLFYNGSWTDCWVSALLGLAVGVLTYISEKIPMFGNIFEMVVTIPLAIITLALQPHVCFAAVAMASIVIALPGFSLTCSVMELAAKNLISGTVHLVYAMMYVLFLAFGIGYGCSIWRLAHPGVEIDVLTACQASISPWWTFLMLPIATVAFGVVYGASLNQWLPMIGDSAVGYAVYFFVAKYAGSSSVITPSAGAFALGLFGNIYSRVTKRLAFVPLMGGTIILVPGSIGVKGAVSLFDGSNSSSGGSFVFQVLGIALSLTLGLFLANLVVYPMGRKRSVFLGL</sequence>
<evidence type="ECO:0000256" key="3">
    <source>
        <dbReference type="ARBA" id="ARBA00022989"/>
    </source>
</evidence>
<dbReference type="InterPro" id="IPR010619">
    <property type="entry name" value="ThrE-like_N"/>
</dbReference>
<reference evidence="10" key="1">
    <citation type="submission" date="2020-12" db="EMBL/GenBank/DDBJ databases">
        <title>Metabolic potential, ecology and presence of endohyphal bacteria is reflected in genomic diversity of Mucoromycotina.</title>
        <authorList>
            <person name="Muszewska A."/>
            <person name="Okrasinska A."/>
            <person name="Steczkiewicz K."/>
            <person name="Drgas O."/>
            <person name="Orlowska M."/>
            <person name="Perlinska-Lenart U."/>
            <person name="Aleksandrzak-Piekarczyk T."/>
            <person name="Szatraj K."/>
            <person name="Zielenkiewicz U."/>
            <person name="Pilsyk S."/>
            <person name="Malc E."/>
            <person name="Mieczkowski P."/>
            <person name="Kruszewska J.S."/>
            <person name="Biernat P."/>
            <person name="Pawlowska J."/>
        </authorList>
    </citation>
    <scope>NUCLEOTIDE SEQUENCE</scope>
    <source>
        <strain evidence="10">WA0000017839</strain>
    </source>
</reference>
<keyword evidence="11" id="KW-1185">Reference proteome</keyword>
<feature type="transmembrane region" description="Helical" evidence="7">
    <location>
        <begin position="512"/>
        <end position="529"/>
    </location>
</feature>
<evidence type="ECO:0000256" key="7">
    <source>
        <dbReference type="SAM" id="Phobius"/>
    </source>
</evidence>
<dbReference type="AlphaFoldDB" id="A0A8H7VE69"/>
<comment type="caution">
    <text evidence="10">The sequence shown here is derived from an EMBL/GenBank/DDBJ whole genome shotgun (WGS) entry which is preliminary data.</text>
</comment>
<dbReference type="PANTHER" id="PTHR31082">
    <property type="entry name" value="PHEROMONE-REGULATED MEMBRANE PROTEIN 10"/>
    <property type="match status" value="1"/>
</dbReference>
<keyword evidence="4 7" id="KW-0472">Membrane</keyword>
<accession>A0A8H7VE69</accession>
<evidence type="ECO:0000313" key="11">
    <source>
        <dbReference type="Proteomes" id="UP000603453"/>
    </source>
</evidence>
<feature type="domain" description="Threonine/serine exporter-like N-terminal" evidence="8">
    <location>
        <begin position="178"/>
        <end position="415"/>
    </location>
</feature>
<feature type="compositionally biased region" description="Low complexity" evidence="6">
    <location>
        <begin position="97"/>
        <end position="106"/>
    </location>
</feature>